<feature type="transmembrane region" description="Helical" evidence="1">
    <location>
        <begin position="121"/>
        <end position="140"/>
    </location>
</feature>
<name>A0A4R2IY62_9ACTN</name>
<evidence type="ECO:0000313" key="2">
    <source>
        <dbReference type="EMBL" id="TCO49288.1"/>
    </source>
</evidence>
<sequence>MQEHNTSTSPGELANVPLTGADKVAYAFYATAAAAALVGQVWAGVTHIPWPEEGFSTFLKIVLVTPAVAVLELGGVATAALADLRRRKGEQAYAYRAMSFFAALVAVVFNVVGHWRPEERFLAFGFGGLSAFAYVLWLIHSSARRRDALRRAGQMRETGPVYGVIQWIREPRVTWLARSLAIEHGYGLYESLRAAQHQIRNRSRREAIAGTVAEYIRSEHQDERLAKIAETTYDPDRLAGMLEERINYEVITNKLTKAISPPPEPEDRPAVPAAVWVLEGGQPRPLRADGTGMSLRDEDAWTGELMAIVDQQPDSDEPVAEAVVVEDESEPQHVVNGKLRPIVPPSKAEPVVQKPQPPSPFATVTDAEPPALITTPKVEPVLPDPEPVVVEVKSAEDEAERSPLEVKRQRAWGLLADWPAGRELSAKNLADAIACSEPMASRFIEQYEAEHGSVFASQN</sequence>
<feature type="transmembrane region" description="Helical" evidence="1">
    <location>
        <begin position="26"/>
        <end position="45"/>
    </location>
</feature>
<dbReference type="Proteomes" id="UP000295573">
    <property type="component" value="Unassembled WGS sequence"/>
</dbReference>
<evidence type="ECO:0000256" key="1">
    <source>
        <dbReference type="SAM" id="Phobius"/>
    </source>
</evidence>
<dbReference type="AlphaFoldDB" id="A0A4R2IY62"/>
<organism evidence="2 3">
    <name type="scientific">Kribbella antiqua</name>
    <dbReference type="NCBI Taxonomy" id="2512217"/>
    <lineage>
        <taxon>Bacteria</taxon>
        <taxon>Bacillati</taxon>
        <taxon>Actinomycetota</taxon>
        <taxon>Actinomycetes</taxon>
        <taxon>Propionibacteriales</taxon>
        <taxon>Kribbellaceae</taxon>
        <taxon>Kribbella</taxon>
    </lineage>
</organism>
<gene>
    <name evidence="2" type="ORF">EV646_103266</name>
</gene>
<keyword evidence="3" id="KW-1185">Reference proteome</keyword>
<feature type="transmembrane region" description="Helical" evidence="1">
    <location>
        <begin position="57"/>
        <end position="81"/>
    </location>
</feature>
<keyword evidence="1" id="KW-0472">Membrane</keyword>
<reference evidence="2 3" key="1">
    <citation type="journal article" date="2015" name="Stand. Genomic Sci.">
        <title>Genomic Encyclopedia of Bacterial and Archaeal Type Strains, Phase III: the genomes of soil and plant-associated and newly described type strains.</title>
        <authorList>
            <person name="Whitman W.B."/>
            <person name="Woyke T."/>
            <person name="Klenk H.P."/>
            <person name="Zhou Y."/>
            <person name="Lilburn T.G."/>
            <person name="Beck B.J."/>
            <person name="De Vos P."/>
            <person name="Vandamme P."/>
            <person name="Eisen J.A."/>
            <person name="Garrity G."/>
            <person name="Hugenholtz P."/>
            <person name="Kyrpides N.C."/>
        </authorList>
    </citation>
    <scope>NUCLEOTIDE SEQUENCE [LARGE SCALE GENOMIC DNA]</scope>
    <source>
        <strain evidence="2 3">VKM Ac-2541</strain>
    </source>
</reference>
<dbReference type="RefSeq" id="WP_132146918.1">
    <property type="nucleotide sequence ID" value="NZ_SLWR01000003.1"/>
</dbReference>
<feature type="transmembrane region" description="Helical" evidence="1">
    <location>
        <begin position="93"/>
        <end position="115"/>
    </location>
</feature>
<keyword evidence="1" id="KW-1133">Transmembrane helix</keyword>
<dbReference type="OrthoDB" id="3806164at2"/>
<comment type="caution">
    <text evidence="2">The sequence shown here is derived from an EMBL/GenBank/DDBJ whole genome shotgun (WGS) entry which is preliminary data.</text>
</comment>
<evidence type="ECO:0000313" key="3">
    <source>
        <dbReference type="Proteomes" id="UP000295573"/>
    </source>
</evidence>
<protein>
    <recommendedName>
        <fullName evidence="4">DUF2637 domain-containing protein</fullName>
    </recommendedName>
</protein>
<proteinExistence type="predicted"/>
<evidence type="ECO:0008006" key="4">
    <source>
        <dbReference type="Google" id="ProtNLM"/>
    </source>
</evidence>
<accession>A0A4R2IY62</accession>
<keyword evidence="1" id="KW-0812">Transmembrane</keyword>
<dbReference type="EMBL" id="SLWR01000003">
    <property type="protein sequence ID" value="TCO49288.1"/>
    <property type="molecule type" value="Genomic_DNA"/>
</dbReference>